<dbReference type="Proteomes" id="UP001589833">
    <property type="component" value="Unassembled WGS sequence"/>
</dbReference>
<name>A0ABV6NGB9_9BACI</name>
<keyword evidence="2" id="KW-1185">Reference proteome</keyword>
<evidence type="ECO:0000313" key="1">
    <source>
        <dbReference type="EMBL" id="MFC0559815.1"/>
    </source>
</evidence>
<sequence>MRYELVYFLQNMNDEKVIAAFIKKLDAKSLTILFQYLALTDDNTQQKWVHIYQNLF</sequence>
<protein>
    <submittedName>
        <fullName evidence="1">Uncharacterized protein</fullName>
    </submittedName>
</protein>
<dbReference type="RefSeq" id="WP_273840850.1">
    <property type="nucleotide sequence ID" value="NZ_JAQQWT010000002.1"/>
</dbReference>
<dbReference type="EMBL" id="JBHLTR010000017">
    <property type="protein sequence ID" value="MFC0559815.1"/>
    <property type="molecule type" value="Genomic_DNA"/>
</dbReference>
<proteinExistence type="predicted"/>
<organism evidence="1 2">
    <name type="scientific">Halalkalibacter alkalisediminis</name>
    <dbReference type="NCBI Taxonomy" id="935616"/>
    <lineage>
        <taxon>Bacteria</taxon>
        <taxon>Bacillati</taxon>
        <taxon>Bacillota</taxon>
        <taxon>Bacilli</taxon>
        <taxon>Bacillales</taxon>
        <taxon>Bacillaceae</taxon>
        <taxon>Halalkalibacter</taxon>
    </lineage>
</organism>
<evidence type="ECO:0000313" key="2">
    <source>
        <dbReference type="Proteomes" id="UP001589833"/>
    </source>
</evidence>
<gene>
    <name evidence="1" type="ORF">ACFFH4_12220</name>
</gene>
<accession>A0ABV6NGB9</accession>
<comment type="caution">
    <text evidence="1">The sequence shown here is derived from an EMBL/GenBank/DDBJ whole genome shotgun (WGS) entry which is preliminary data.</text>
</comment>
<reference evidence="1 2" key="1">
    <citation type="submission" date="2024-09" db="EMBL/GenBank/DDBJ databases">
        <authorList>
            <person name="Sun Q."/>
            <person name="Mori K."/>
        </authorList>
    </citation>
    <scope>NUCLEOTIDE SEQUENCE [LARGE SCALE GENOMIC DNA]</scope>
    <source>
        <strain evidence="1 2">NCAIM B.02301</strain>
    </source>
</reference>